<dbReference type="AlphaFoldDB" id="A0A0F9QJY2"/>
<gene>
    <name evidence="1" type="ORF">LCGC14_1005980</name>
</gene>
<dbReference type="EMBL" id="LAZR01003918">
    <property type="protein sequence ID" value="KKN13476.1"/>
    <property type="molecule type" value="Genomic_DNA"/>
</dbReference>
<accession>A0A0F9QJY2</accession>
<name>A0A0F9QJY2_9ZZZZ</name>
<evidence type="ECO:0000313" key="1">
    <source>
        <dbReference type="EMBL" id="KKN13476.1"/>
    </source>
</evidence>
<proteinExistence type="predicted"/>
<sequence>MADNMIQLKGEFIRKELAAAAGISPGHLVERDSSGEFAVHSTASGPHGSCFAVENELEGSNPDVDYTAGERVQVNYQVKGNEVMAILAAVQNVAIGAYLESAGDGTLQALTAHASGSGTDRQPVGVALEAVDLSGSGAVDTPIKIEIV</sequence>
<organism evidence="1">
    <name type="scientific">marine sediment metagenome</name>
    <dbReference type="NCBI Taxonomy" id="412755"/>
    <lineage>
        <taxon>unclassified sequences</taxon>
        <taxon>metagenomes</taxon>
        <taxon>ecological metagenomes</taxon>
    </lineage>
</organism>
<reference evidence="1" key="1">
    <citation type="journal article" date="2015" name="Nature">
        <title>Complex archaea that bridge the gap between prokaryotes and eukaryotes.</title>
        <authorList>
            <person name="Spang A."/>
            <person name="Saw J.H."/>
            <person name="Jorgensen S.L."/>
            <person name="Zaremba-Niedzwiedzka K."/>
            <person name="Martijn J."/>
            <person name="Lind A.E."/>
            <person name="van Eijk R."/>
            <person name="Schleper C."/>
            <person name="Guy L."/>
            <person name="Ettema T.J."/>
        </authorList>
    </citation>
    <scope>NUCLEOTIDE SEQUENCE</scope>
</reference>
<protein>
    <submittedName>
        <fullName evidence="1">Uncharacterized protein</fullName>
    </submittedName>
</protein>
<comment type="caution">
    <text evidence="1">The sequence shown here is derived from an EMBL/GenBank/DDBJ whole genome shotgun (WGS) entry which is preliminary data.</text>
</comment>